<organism evidence="3 4">
    <name type="scientific">Saitozyma podzolica</name>
    <dbReference type="NCBI Taxonomy" id="1890683"/>
    <lineage>
        <taxon>Eukaryota</taxon>
        <taxon>Fungi</taxon>
        <taxon>Dikarya</taxon>
        <taxon>Basidiomycota</taxon>
        <taxon>Agaricomycotina</taxon>
        <taxon>Tremellomycetes</taxon>
        <taxon>Tremellales</taxon>
        <taxon>Trimorphomycetaceae</taxon>
        <taxon>Saitozyma</taxon>
    </lineage>
</organism>
<evidence type="ECO:0000259" key="2">
    <source>
        <dbReference type="Pfam" id="PF00248"/>
    </source>
</evidence>
<proteinExistence type="predicted"/>
<dbReference type="AlphaFoldDB" id="A0A427YF81"/>
<dbReference type="InterPro" id="IPR050523">
    <property type="entry name" value="AKR_Detox_Biosynth"/>
</dbReference>
<dbReference type="Gene3D" id="3.20.20.100">
    <property type="entry name" value="NADP-dependent oxidoreductase domain"/>
    <property type="match status" value="1"/>
</dbReference>
<dbReference type="CDD" id="cd19079">
    <property type="entry name" value="AKR_EcYajO-like"/>
    <property type="match status" value="1"/>
</dbReference>
<keyword evidence="1" id="KW-0560">Oxidoreductase</keyword>
<dbReference type="PANTHER" id="PTHR43364:SF4">
    <property type="entry name" value="NAD(P)-LINKED OXIDOREDUCTASE SUPERFAMILY PROTEIN"/>
    <property type="match status" value="1"/>
</dbReference>
<dbReference type="EMBL" id="RSCD01000013">
    <property type="protein sequence ID" value="RSH89673.1"/>
    <property type="molecule type" value="Genomic_DNA"/>
</dbReference>
<name>A0A427YF81_9TREE</name>
<keyword evidence="4" id="KW-1185">Reference proteome</keyword>
<dbReference type="InterPro" id="IPR023210">
    <property type="entry name" value="NADP_OxRdtase_dom"/>
</dbReference>
<dbReference type="Pfam" id="PF00248">
    <property type="entry name" value="Aldo_ket_red"/>
    <property type="match status" value="1"/>
</dbReference>
<protein>
    <recommendedName>
        <fullName evidence="2">NADP-dependent oxidoreductase domain-containing protein</fullName>
    </recommendedName>
</protein>
<evidence type="ECO:0000256" key="1">
    <source>
        <dbReference type="ARBA" id="ARBA00023002"/>
    </source>
</evidence>
<reference evidence="3 4" key="1">
    <citation type="submission" date="2018-11" db="EMBL/GenBank/DDBJ databases">
        <title>Genome sequence of Saitozyma podzolica DSM 27192.</title>
        <authorList>
            <person name="Aliyu H."/>
            <person name="Gorte O."/>
            <person name="Ochsenreither K."/>
        </authorList>
    </citation>
    <scope>NUCLEOTIDE SEQUENCE [LARGE SCALE GENOMIC DNA]</scope>
    <source>
        <strain evidence="3 4">DSM 27192</strain>
    </source>
</reference>
<feature type="domain" description="NADP-dependent oxidoreductase" evidence="2">
    <location>
        <begin position="31"/>
        <end position="337"/>
    </location>
</feature>
<evidence type="ECO:0000313" key="4">
    <source>
        <dbReference type="Proteomes" id="UP000279259"/>
    </source>
</evidence>
<dbReference type="STRING" id="1890683.A0A427YF81"/>
<gene>
    <name evidence="3" type="ORF">EHS25_002224</name>
</gene>
<evidence type="ECO:0000313" key="3">
    <source>
        <dbReference type="EMBL" id="RSH89673.1"/>
    </source>
</evidence>
<dbReference type="SUPFAM" id="SSF51430">
    <property type="entry name" value="NAD(P)-linked oxidoreductase"/>
    <property type="match status" value="1"/>
</dbReference>
<dbReference type="GO" id="GO:0016491">
    <property type="term" value="F:oxidoreductase activity"/>
    <property type="evidence" value="ECO:0007669"/>
    <property type="project" value="UniProtKB-KW"/>
</dbReference>
<dbReference type="Proteomes" id="UP000279259">
    <property type="component" value="Unassembled WGS sequence"/>
</dbReference>
<dbReference type="PANTHER" id="PTHR43364">
    <property type="entry name" value="NADH-SPECIFIC METHYLGLYOXAL REDUCTASE-RELATED"/>
    <property type="match status" value="1"/>
</dbReference>
<dbReference type="FunFam" id="3.20.20.100:FF:000004">
    <property type="entry name" value="Oxidoreductase, aldo/keto reductase"/>
    <property type="match status" value="1"/>
</dbReference>
<dbReference type="InterPro" id="IPR036812">
    <property type="entry name" value="NAD(P)_OxRdtase_dom_sf"/>
</dbReference>
<dbReference type="GO" id="GO:0005829">
    <property type="term" value="C:cytosol"/>
    <property type="evidence" value="ECO:0007669"/>
    <property type="project" value="UniProtKB-ARBA"/>
</dbReference>
<sequence>MTASAESNGHSKALPVIPYVRLGKSGLKVSRLILGCASYGTKSDVAWRIEEEEALTHLRHAWERGINTFDTSNFYCNGVSEEILGKFVKTVPRESVVIMTKSYFEVGDLDKLGPAGYVNNKGNNRKHIFANIKAALKRMDLEYIDVLQLHRFDYETPIEEAMQALHDVVQAGYVRYLGMSSCWAWQFHAMQNYAIANKLTPFTNCQNFYNALYREEEREMMPLLKYLGVGSTPWSPMAKGHLTRPLADAYNSVRSNSDKYHDEAILGVEWEREINRRVENLAKKRGYSMAQIALAWVLHKDWVCAPIIGATTLEKMDQSIAALEIKLDAEEVAYLDEPYQARASIGML</sequence>
<dbReference type="OrthoDB" id="48988at2759"/>
<accession>A0A427YF81</accession>
<comment type="caution">
    <text evidence="3">The sequence shown here is derived from an EMBL/GenBank/DDBJ whole genome shotgun (WGS) entry which is preliminary data.</text>
</comment>